<feature type="domain" description="Tyrosine-protein kinase G-rich" evidence="21">
    <location>
        <begin position="370"/>
        <end position="446"/>
    </location>
</feature>
<evidence type="ECO:0000256" key="7">
    <source>
        <dbReference type="ARBA" id="ARBA00022519"/>
    </source>
</evidence>
<evidence type="ECO:0000259" key="21">
    <source>
        <dbReference type="Pfam" id="PF13807"/>
    </source>
</evidence>
<dbReference type="PANTHER" id="PTHR32309">
    <property type="entry name" value="TYROSINE-PROTEIN KINASE"/>
    <property type="match status" value="1"/>
</dbReference>
<name>A0A7Z9BKA6_9CYAN</name>
<keyword evidence="12" id="KW-0067">ATP-binding</keyword>
<organism evidence="22 23">
    <name type="scientific">Planktothrix serta PCC 8927</name>
    <dbReference type="NCBI Taxonomy" id="671068"/>
    <lineage>
        <taxon>Bacteria</taxon>
        <taxon>Bacillati</taxon>
        <taxon>Cyanobacteriota</taxon>
        <taxon>Cyanophyceae</taxon>
        <taxon>Oscillatoriophycideae</taxon>
        <taxon>Oscillatoriales</taxon>
        <taxon>Microcoleaceae</taxon>
        <taxon>Planktothrix</taxon>
    </lineage>
</organism>
<dbReference type="NCBIfam" id="TIGR01007">
    <property type="entry name" value="eps_fam"/>
    <property type="match status" value="1"/>
</dbReference>
<dbReference type="GO" id="GO:0005886">
    <property type="term" value="C:plasma membrane"/>
    <property type="evidence" value="ECO:0007669"/>
    <property type="project" value="UniProtKB-SubCell"/>
</dbReference>
<proteinExistence type="inferred from homology"/>
<dbReference type="OrthoDB" id="9758283at2"/>
<evidence type="ECO:0000256" key="4">
    <source>
        <dbReference type="ARBA" id="ARBA00008883"/>
    </source>
</evidence>
<evidence type="ECO:0000256" key="10">
    <source>
        <dbReference type="ARBA" id="ARBA00022741"/>
    </source>
</evidence>
<evidence type="ECO:0000259" key="19">
    <source>
        <dbReference type="Pfam" id="PF02706"/>
    </source>
</evidence>
<keyword evidence="23" id="KW-1185">Reference proteome</keyword>
<keyword evidence="7" id="KW-0997">Cell inner membrane</keyword>
<keyword evidence="13 18" id="KW-1133">Transmembrane helix</keyword>
<keyword evidence="14 18" id="KW-0472">Membrane</keyword>
<evidence type="ECO:0000256" key="9">
    <source>
        <dbReference type="ARBA" id="ARBA00022692"/>
    </source>
</evidence>
<dbReference type="GO" id="GO:0042802">
    <property type="term" value="F:identical protein binding"/>
    <property type="evidence" value="ECO:0007669"/>
    <property type="project" value="UniProtKB-ARBA"/>
</dbReference>
<evidence type="ECO:0000256" key="1">
    <source>
        <dbReference type="ARBA" id="ARBA00004429"/>
    </source>
</evidence>
<dbReference type="EC" id="2.7.10.2" evidence="5"/>
<comment type="similarity">
    <text evidence="4">Belongs to the etk/wzc family.</text>
</comment>
<evidence type="ECO:0000256" key="18">
    <source>
        <dbReference type="SAM" id="Phobius"/>
    </source>
</evidence>
<dbReference type="InterPro" id="IPR005702">
    <property type="entry name" value="Wzc-like_C"/>
</dbReference>
<evidence type="ECO:0000256" key="2">
    <source>
        <dbReference type="ARBA" id="ARBA00006683"/>
    </source>
</evidence>
<keyword evidence="11" id="KW-0418">Kinase</keyword>
<feature type="domain" description="AAA" evidence="20">
    <location>
        <begin position="531"/>
        <end position="650"/>
    </location>
</feature>
<dbReference type="Pfam" id="PF13807">
    <property type="entry name" value="GNVR"/>
    <property type="match status" value="1"/>
</dbReference>
<evidence type="ECO:0000256" key="3">
    <source>
        <dbReference type="ARBA" id="ARBA00007316"/>
    </source>
</evidence>
<dbReference type="Proteomes" id="UP000184550">
    <property type="component" value="Unassembled WGS sequence"/>
</dbReference>
<feature type="coiled-coil region" evidence="17">
    <location>
        <begin position="329"/>
        <end position="394"/>
    </location>
</feature>
<dbReference type="FunFam" id="3.40.50.300:FF:000527">
    <property type="entry name" value="Tyrosine-protein kinase etk"/>
    <property type="match status" value="1"/>
</dbReference>
<dbReference type="GO" id="GO:0005524">
    <property type="term" value="F:ATP binding"/>
    <property type="evidence" value="ECO:0007669"/>
    <property type="project" value="UniProtKB-KW"/>
</dbReference>
<feature type="transmembrane region" description="Helical" evidence="18">
    <location>
        <begin position="20"/>
        <end position="38"/>
    </location>
</feature>
<evidence type="ECO:0000256" key="14">
    <source>
        <dbReference type="ARBA" id="ARBA00023136"/>
    </source>
</evidence>
<dbReference type="Pfam" id="PF13614">
    <property type="entry name" value="AAA_31"/>
    <property type="match status" value="1"/>
</dbReference>
<dbReference type="Gene3D" id="3.40.50.300">
    <property type="entry name" value="P-loop containing nucleotide triphosphate hydrolases"/>
    <property type="match status" value="1"/>
</dbReference>
<keyword evidence="8" id="KW-0808">Transferase</keyword>
<dbReference type="RefSeq" id="WP_083616785.1">
    <property type="nucleotide sequence ID" value="NZ_LR734824.1"/>
</dbReference>
<protein>
    <recommendedName>
        <fullName evidence="5">non-specific protein-tyrosine kinase</fullName>
        <ecNumber evidence="5">2.7.10.2</ecNumber>
    </recommendedName>
</protein>
<keyword evidence="15" id="KW-0829">Tyrosine-protein kinase</keyword>
<dbReference type="InterPro" id="IPR003856">
    <property type="entry name" value="LPS_length_determ_N"/>
</dbReference>
<evidence type="ECO:0000256" key="13">
    <source>
        <dbReference type="ARBA" id="ARBA00022989"/>
    </source>
</evidence>
<accession>A0A7Z9BKA6</accession>
<dbReference type="InterPro" id="IPR027417">
    <property type="entry name" value="P-loop_NTPase"/>
</dbReference>
<evidence type="ECO:0000256" key="11">
    <source>
        <dbReference type="ARBA" id="ARBA00022777"/>
    </source>
</evidence>
<evidence type="ECO:0000256" key="16">
    <source>
        <dbReference type="ARBA" id="ARBA00051245"/>
    </source>
</evidence>
<gene>
    <name evidence="22" type="ORF">PL8927_50242</name>
</gene>
<comment type="subcellular location">
    <subcellularLocation>
        <location evidence="1">Cell inner membrane</location>
        <topology evidence="1">Multi-pass membrane protein</topology>
    </subcellularLocation>
</comment>
<dbReference type="InterPro" id="IPR025669">
    <property type="entry name" value="AAA_dom"/>
</dbReference>
<comment type="catalytic activity">
    <reaction evidence="16">
        <text>L-tyrosyl-[protein] + ATP = O-phospho-L-tyrosyl-[protein] + ADP + H(+)</text>
        <dbReference type="Rhea" id="RHEA:10596"/>
        <dbReference type="Rhea" id="RHEA-COMP:10136"/>
        <dbReference type="Rhea" id="RHEA-COMP:20101"/>
        <dbReference type="ChEBI" id="CHEBI:15378"/>
        <dbReference type="ChEBI" id="CHEBI:30616"/>
        <dbReference type="ChEBI" id="CHEBI:46858"/>
        <dbReference type="ChEBI" id="CHEBI:61978"/>
        <dbReference type="ChEBI" id="CHEBI:456216"/>
        <dbReference type="EC" id="2.7.10.2"/>
    </reaction>
</comment>
<evidence type="ECO:0000259" key="20">
    <source>
        <dbReference type="Pfam" id="PF13614"/>
    </source>
</evidence>
<dbReference type="AlphaFoldDB" id="A0A7Z9BKA6"/>
<evidence type="ECO:0000256" key="15">
    <source>
        <dbReference type="ARBA" id="ARBA00023137"/>
    </source>
</evidence>
<keyword evidence="17" id="KW-0175">Coiled coil</keyword>
<comment type="similarity">
    <text evidence="3">Belongs to the CpsD/CapB family.</text>
</comment>
<evidence type="ECO:0000256" key="6">
    <source>
        <dbReference type="ARBA" id="ARBA00022475"/>
    </source>
</evidence>
<dbReference type="CDD" id="cd05387">
    <property type="entry name" value="BY-kinase"/>
    <property type="match status" value="1"/>
</dbReference>
<dbReference type="PANTHER" id="PTHR32309:SF13">
    <property type="entry name" value="FERRIC ENTEROBACTIN TRANSPORT PROTEIN FEPE"/>
    <property type="match status" value="1"/>
</dbReference>
<keyword evidence="10" id="KW-0547">Nucleotide-binding</keyword>
<dbReference type="InterPro" id="IPR032807">
    <property type="entry name" value="GNVR"/>
</dbReference>
<evidence type="ECO:0000256" key="17">
    <source>
        <dbReference type="SAM" id="Coils"/>
    </source>
</evidence>
<keyword evidence="6" id="KW-1003">Cell membrane</keyword>
<evidence type="ECO:0000313" key="22">
    <source>
        <dbReference type="EMBL" id="VXD15815.1"/>
    </source>
</evidence>
<keyword evidence="9 18" id="KW-0812">Transmembrane</keyword>
<dbReference type="InterPro" id="IPR050445">
    <property type="entry name" value="Bact_polysacc_biosynth/exp"/>
</dbReference>
<evidence type="ECO:0000256" key="5">
    <source>
        <dbReference type="ARBA" id="ARBA00011903"/>
    </source>
</evidence>
<reference evidence="22" key="1">
    <citation type="submission" date="2019-10" db="EMBL/GenBank/DDBJ databases">
        <authorList>
            <consortium name="Genoscope - CEA"/>
            <person name="William W."/>
        </authorList>
    </citation>
    <scope>NUCLEOTIDE SEQUENCE [LARGE SCALE GENOMIC DNA]</scope>
    <source>
        <strain evidence="22">BBR_PRJEB10992</strain>
    </source>
</reference>
<dbReference type="EMBL" id="CZCU02000124">
    <property type="protein sequence ID" value="VXD15815.1"/>
    <property type="molecule type" value="Genomic_DNA"/>
</dbReference>
<dbReference type="SUPFAM" id="SSF52540">
    <property type="entry name" value="P-loop containing nucleoside triphosphate hydrolases"/>
    <property type="match status" value="1"/>
</dbReference>
<evidence type="ECO:0000256" key="12">
    <source>
        <dbReference type="ARBA" id="ARBA00022840"/>
    </source>
</evidence>
<evidence type="ECO:0000313" key="23">
    <source>
        <dbReference type="Proteomes" id="UP000184550"/>
    </source>
</evidence>
<comment type="caution">
    <text evidence="22">The sequence shown here is derived from an EMBL/GenBank/DDBJ whole genome shotgun (WGS) entry which is preliminary data.</text>
</comment>
<sequence>MVDRESIDLDFSRYLLTLKQRGFIVVGIFLLFLGLAWYGTRFLKPTYEATGKLLFEVDRTSSLAGIGKELGELKALLSDQTPLSTQIEIMQSSPLLEKTINILKLTDSQGKLMEPDSLRSKLKIKILGGTDIVEISCSSKIAKETADVVNTLMGVYISITDQNNRRDASKARDFIVQQLPVVQKEVFRVEQALRDFKEENQVLNLEQEFSSAVEGLSELNRQITTLESQLNGINSLSKSLETQVGLDLEEAIALNTLSESPLMKSTLVELEKVESDLTNERKRFRDQNPRIIALIAKKEALTATLQQQIEQILGKNISLPRGLLSSQGNNNLLQEYVNTESKRLDLTQQLNSLYESRAAYQKRASILPKLEQQQQELERKVQVARVTYETLLKNLEEVQVAENKRIDNTRIIETAIVPEKGTSKKSQLLILGVMLGLVFATASVLLLDILDKSVRSTQEIKNLLDYKLIGIIPFIPKNRSFKFSRIRKNLFVPVMEAPNSLVSELYRMMQANLRLMTSDKNLKVIVVTSGVTQEGKSTICANLSASIAQLGYRVLLIDADMRQPFQHQIWRLVNTPGLSDILAEPLELSSVIRQGMERLDVLTAGVISPNPLRLLESQNMALLIQNISKQYDFVIIDTPSLIVAADALIVSQMAQGILLVSRPGVIDRETAITVKEILDRASQRVLGLVINGINKKELNQYFYHAKRYASHTSKKSNFFDHPYKKN</sequence>
<comment type="similarity">
    <text evidence="2">Belongs to the CpsC/CapA family.</text>
</comment>
<feature type="domain" description="Polysaccharide chain length determinant N-terminal" evidence="19">
    <location>
        <begin position="8"/>
        <end position="101"/>
    </location>
</feature>
<dbReference type="Pfam" id="PF02706">
    <property type="entry name" value="Wzz"/>
    <property type="match status" value="1"/>
</dbReference>
<dbReference type="GO" id="GO:0004715">
    <property type="term" value="F:non-membrane spanning protein tyrosine kinase activity"/>
    <property type="evidence" value="ECO:0007669"/>
    <property type="project" value="UniProtKB-EC"/>
</dbReference>
<evidence type="ECO:0000256" key="8">
    <source>
        <dbReference type="ARBA" id="ARBA00022679"/>
    </source>
</evidence>